<dbReference type="RefSeq" id="WP_133288364.1">
    <property type="nucleotide sequence ID" value="NZ_SMSJ01000008.1"/>
</dbReference>
<dbReference type="OrthoDB" id="9796786at2"/>
<dbReference type="EMBL" id="SMSJ01000008">
    <property type="protein sequence ID" value="TDH62915.1"/>
    <property type="molecule type" value="Genomic_DNA"/>
</dbReference>
<dbReference type="AlphaFoldDB" id="A0A4V3ABN2"/>
<proteinExistence type="predicted"/>
<evidence type="ECO:0000313" key="1">
    <source>
        <dbReference type="EMBL" id="TDH62915.1"/>
    </source>
</evidence>
<accession>A0A4V3ABN2</accession>
<comment type="caution">
    <text evidence="1">The sequence shown here is derived from an EMBL/GenBank/DDBJ whole genome shotgun (WGS) entry which is preliminary data.</text>
</comment>
<organism evidence="1 2">
    <name type="scientific">Dankookia rubra</name>
    <dbReference type="NCBI Taxonomy" id="1442381"/>
    <lineage>
        <taxon>Bacteria</taxon>
        <taxon>Pseudomonadati</taxon>
        <taxon>Pseudomonadota</taxon>
        <taxon>Alphaproteobacteria</taxon>
        <taxon>Acetobacterales</taxon>
        <taxon>Roseomonadaceae</taxon>
        <taxon>Dankookia</taxon>
    </lineage>
</organism>
<name>A0A4V3ABN2_9PROT</name>
<gene>
    <name evidence="1" type="ORF">E2C06_09520</name>
</gene>
<protein>
    <submittedName>
        <fullName evidence="1">Uncharacterized protein</fullName>
    </submittedName>
</protein>
<dbReference type="Proteomes" id="UP000295096">
    <property type="component" value="Unassembled WGS sequence"/>
</dbReference>
<keyword evidence="2" id="KW-1185">Reference proteome</keyword>
<reference evidence="1 2" key="1">
    <citation type="journal article" date="2016" name="J. Microbiol.">
        <title>Dankookia rubra gen. nov., sp. nov., an alphaproteobacterium isolated from sediment of a shallow stream.</title>
        <authorList>
            <person name="Kim W.H."/>
            <person name="Kim D.H."/>
            <person name="Kang K."/>
            <person name="Ahn T.Y."/>
        </authorList>
    </citation>
    <scope>NUCLEOTIDE SEQUENCE [LARGE SCALE GENOMIC DNA]</scope>
    <source>
        <strain evidence="1 2">JCM30602</strain>
    </source>
</reference>
<evidence type="ECO:0000313" key="2">
    <source>
        <dbReference type="Proteomes" id="UP000295096"/>
    </source>
</evidence>
<sequence>MLIAPVVTETEYEQALGEIRRLVALEPERGSLAGDRLETLTAIAETFEAGHFVLDLADIEAR</sequence>